<keyword evidence="5" id="KW-1185">Reference proteome</keyword>
<keyword evidence="2" id="KW-0472">Membrane</keyword>
<reference evidence="3 5" key="2">
    <citation type="journal article" date="2013" name="Nature">
        <title>Insights into bilaterian evolution from three spiralian genomes.</title>
        <authorList>
            <person name="Simakov O."/>
            <person name="Marletaz F."/>
            <person name="Cho S.J."/>
            <person name="Edsinger-Gonzales E."/>
            <person name="Havlak P."/>
            <person name="Hellsten U."/>
            <person name="Kuo D.H."/>
            <person name="Larsson T."/>
            <person name="Lv J."/>
            <person name="Arendt D."/>
            <person name="Savage R."/>
            <person name="Osoegawa K."/>
            <person name="de Jong P."/>
            <person name="Grimwood J."/>
            <person name="Chapman J.A."/>
            <person name="Shapiro H."/>
            <person name="Aerts A."/>
            <person name="Otillar R.P."/>
            <person name="Terry A.Y."/>
            <person name="Boore J.L."/>
            <person name="Grigoriev I.V."/>
            <person name="Lindberg D.R."/>
            <person name="Seaver E.C."/>
            <person name="Weisblat D.A."/>
            <person name="Putnam N.H."/>
            <person name="Rokhsar D.S."/>
        </authorList>
    </citation>
    <scope>NUCLEOTIDE SEQUENCE</scope>
    <source>
        <strain evidence="3 5">I ESC-2004</strain>
    </source>
</reference>
<reference evidence="5" key="1">
    <citation type="submission" date="2012-12" db="EMBL/GenBank/DDBJ databases">
        <authorList>
            <person name="Hellsten U."/>
            <person name="Grimwood J."/>
            <person name="Chapman J.A."/>
            <person name="Shapiro H."/>
            <person name="Aerts A."/>
            <person name="Otillar R.P."/>
            <person name="Terry A.Y."/>
            <person name="Boore J.L."/>
            <person name="Simakov O."/>
            <person name="Marletaz F."/>
            <person name="Cho S.-J."/>
            <person name="Edsinger-Gonzales E."/>
            <person name="Havlak P."/>
            <person name="Kuo D.-H."/>
            <person name="Larsson T."/>
            <person name="Lv J."/>
            <person name="Arendt D."/>
            <person name="Savage R."/>
            <person name="Osoegawa K."/>
            <person name="de Jong P."/>
            <person name="Lindberg D.R."/>
            <person name="Seaver E.C."/>
            <person name="Weisblat D.A."/>
            <person name="Putnam N.H."/>
            <person name="Grigoriev I.V."/>
            <person name="Rokhsar D.S."/>
        </authorList>
    </citation>
    <scope>NUCLEOTIDE SEQUENCE</scope>
    <source>
        <strain evidence="5">I ESC-2004</strain>
    </source>
</reference>
<keyword evidence="2" id="KW-1133">Transmembrane helix</keyword>
<evidence type="ECO:0000313" key="5">
    <source>
        <dbReference type="Proteomes" id="UP000014760"/>
    </source>
</evidence>
<dbReference type="EMBL" id="AMQN01040072">
    <property type="status" value="NOT_ANNOTATED_CDS"/>
    <property type="molecule type" value="Genomic_DNA"/>
</dbReference>
<sequence>ENKTKRQSGWVPTVPSSSHHLDAVPCSTPINRNRLGRPKIRSYPMLYVFCYFIYRFILPLI</sequence>
<evidence type="ECO:0000256" key="1">
    <source>
        <dbReference type="SAM" id="MobiDB-lite"/>
    </source>
</evidence>
<feature type="transmembrane region" description="Helical" evidence="2">
    <location>
        <begin position="40"/>
        <end position="58"/>
    </location>
</feature>
<organism evidence="3">
    <name type="scientific">Capitella teleta</name>
    <name type="common">Polychaete worm</name>
    <dbReference type="NCBI Taxonomy" id="283909"/>
    <lineage>
        <taxon>Eukaryota</taxon>
        <taxon>Metazoa</taxon>
        <taxon>Spiralia</taxon>
        <taxon>Lophotrochozoa</taxon>
        <taxon>Annelida</taxon>
        <taxon>Polychaeta</taxon>
        <taxon>Sedentaria</taxon>
        <taxon>Scolecida</taxon>
        <taxon>Capitellidae</taxon>
        <taxon>Capitella</taxon>
    </lineage>
</organism>
<evidence type="ECO:0000313" key="4">
    <source>
        <dbReference type="EnsemblMetazoa" id="CapteP125069"/>
    </source>
</evidence>
<dbReference type="EMBL" id="KB296178">
    <property type="protein sequence ID" value="ELU12089.1"/>
    <property type="molecule type" value="Genomic_DNA"/>
</dbReference>
<feature type="non-terminal residue" evidence="3">
    <location>
        <position position="1"/>
    </location>
</feature>
<dbReference type="OrthoDB" id="515064at2759"/>
<protein>
    <submittedName>
        <fullName evidence="3 4">Uncharacterized protein</fullName>
    </submittedName>
</protein>
<dbReference type="Proteomes" id="UP000014760">
    <property type="component" value="Unassembled WGS sequence"/>
</dbReference>
<reference evidence="4" key="3">
    <citation type="submission" date="2015-06" db="UniProtKB">
        <authorList>
            <consortium name="EnsemblMetazoa"/>
        </authorList>
    </citation>
    <scope>IDENTIFICATION</scope>
</reference>
<name>R7V0M8_CAPTE</name>
<dbReference type="AlphaFoldDB" id="R7V0M8"/>
<accession>R7V0M8</accession>
<dbReference type="STRING" id="283909.R7V0M8"/>
<keyword evidence="2" id="KW-0812">Transmembrane</keyword>
<evidence type="ECO:0000256" key="2">
    <source>
        <dbReference type="SAM" id="Phobius"/>
    </source>
</evidence>
<gene>
    <name evidence="3" type="ORF">CAPTEDRAFT_125069</name>
</gene>
<evidence type="ECO:0000313" key="3">
    <source>
        <dbReference type="EMBL" id="ELU12089.1"/>
    </source>
</evidence>
<dbReference type="HOGENOM" id="CLU_2929328_0_0_1"/>
<feature type="region of interest" description="Disordered" evidence="1">
    <location>
        <begin position="1"/>
        <end position="20"/>
    </location>
</feature>
<dbReference type="EnsemblMetazoa" id="CapteT125069">
    <property type="protein sequence ID" value="CapteP125069"/>
    <property type="gene ID" value="CapteG125069"/>
</dbReference>
<proteinExistence type="predicted"/>